<dbReference type="SMART" id="SM00220">
    <property type="entry name" value="S_TKc"/>
    <property type="match status" value="1"/>
</dbReference>
<evidence type="ECO:0000256" key="9">
    <source>
        <dbReference type="ARBA" id="ARBA00022553"/>
    </source>
</evidence>
<keyword evidence="16 21" id="KW-0067">ATP-binding</keyword>
<feature type="region of interest" description="Disordered" evidence="22">
    <location>
        <begin position="206"/>
        <end position="227"/>
    </location>
</feature>
<dbReference type="GO" id="GO:0005524">
    <property type="term" value="F:ATP binding"/>
    <property type="evidence" value="ECO:0007669"/>
    <property type="project" value="UniProtKB-UniRule"/>
</dbReference>
<dbReference type="InterPro" id="IPR008271">
    <property type="entry name" value="Ser/Thr_kinase_AS"/>
</dbReference>
<evidence type="ECO:0000256" key="16">
    <source>
        <dbReference type="ARBA" id="ARBA00022840"/>
    </source>
</evidence>
<evidence type="ECO:0000256" key="20">
    <source>
        <dbReference type="ARBA" id="ARBA00030959"/>
    </source>
</evidence>
<name>A0A3Q3WUS2_MOLML</name>
<feature type="domain" description="Ig-like" evidence="24">
    <location>
        <begin position="104"/>
        <end position="190"/>
    </location>
</feature>
<dbReference type="PRINTS" id="PR00014">
    <property type="entry name" value="FNTYPEIII"/>
</dbReference>
<dbReference type="FunFam" id="1.10.510.10:FF:000175">
    <property type="entry name" value="Myosin light chain kinase, smooth muscle"/>
    <property type="match status" value="1"/>
</dbReference>
<dbReference type="PROSITE" id="PS50011">
    <property type="entry name" value="PROTEIN_KINASE_DOM"/>
    <property type="match status" value="1"/>
</dbReference>
<reference evidence="26" key="2">
    <citation type="submission" date="2025-09" db="UniProtKB">
        <authorList>
            <consortium name="Ensembl"/>
        </authorList>
    </citation>
    <scope>IDENTIFICATION</scope>
</reference>
<evidence type="ECO:0000256" key="2">
    <source>
        <dbReference type="ARBA" id="ARBA00001946"/>
    </source>
</evidence>
<comment type="cofactor">
    <cofactor evidence="1">
        <name>Ca(2+)</name>
        <dbReference type="ChEBI" id="CHEBI:29108"/>
    </cofactor>
</comment>
<dbReference type="PROSITE" id="PS00108">
    <property type="entry name" value="PROTEIN_KINASE_ST"/>
    <property type="match status" value="1"/>
</dbReference>
<dbReference type="STRING" id="94237.ENSMMOP00000022123"/>
<feature type="compositionally biased region" description="Low complexity" evidence="22">
    <location>
        <begin position="218"/>
        <end position="227"/>
    </location>
</feature>
<dbReference type="GO" id="GO:0005737">
    <property type="term" value="C:cytoplasm"/>
    <property type="evidence" value="ECO:0007669"/>
    <property type="project" value="UniProtKB-SubCell"/>
</dbReference>
<dbReference type="InterPro" id="IPR036116">
    <property type="entry name" value="FN3_sf"/>
</dbReference>
<evidence type="ECO:0000256" key="15">
    <source>
        <dbReference type="ARBA" id="ARBA00022837"/>
    </source>
</evidence>
<dbReference type="FunFam" id="2.60.40.10:FF:000107">
    <property type="entry name" value="Myosin, light chain kinase a"/>
    <property type="match status" value="1"/>
</dbReference>
<keyword evidence="17" id="KW-0460">Magnesium</keyword>
<dbReference type="Gene3D" id="3.30.200.20">
    <property type="entry name" value="Phosphorylase Kinase, domain 1"/>
    <property type="match status" value="1"/>
</dbReference>
<dbReference type="PROSITE" id="PS50853">
    <property type="entry name" value="FN3"/>
    <property type="match status" value="1"/>
</dbReference>
<dbReference type="CDD" id="cd00063">
    <property type="entry name" value="FN3"/>
    <property type="match status" value="1"/>
</dbReference>
<keyword evidence="19" id="KW-0393">Immunoglobulin domain</keyword>
<dbReference type="GO" id="GO:0046872">
    <property type="term" value="F:metal ion binding"/>
    <property type="evidence" value="ECO:0007669"/>
    <property type="project" value="UniProtKB-KW"/>
</dbReference>
<keyword evidence="8" id="KW-0723">Serine/threonine-protein kinase</keyword>
<dbReference type="PANTHER" id="PTHR47633">
    <property type="entry name" value="IMMUNOGLOBULIN"/>
    <property type="match status" value="1"/>
</dbReference>
<dbReference type="InterPro" id="IPR003599">
    <property type="entry name" value="Ig_sub"/>
</dbReference>
<dbReference type="InterPro" id="IPR017441">
    <property type="entry name" value="Protein_kinase_ATP_BS"/>
</dbReference>
<dbReference type="Pfam" id="PF07679">
    <property type="entry name" value="I-set"/>
    <property type="match status" value="3"/>
</dbReference>
<evidence type="ECO:0000256" key="1">
    <source>
        <dbReference type="ARBA" id="ARBA00001913"/>
    </source>
</evidence>
<keyword evidence="12" id="KW-0677">Repeat</keyword>
<keyword evidence="15" id="KW-0106">Calcium</keyword>
<dbReference type="GO" id="GO:0004687">
    <property type="term" value="F:myosin light chain kinase activity"/>
    <property type="evidence" value="ECO:0007669"/>
    <property type="project" value="UniProtKB-EC"/>
</dbReference>
<dbReference type="InterPro" id="IPR007110">
    <property type="entry name" value="Ig-like_dom"/>
</dbReference>
<keyword evidence="14" id="KW-0418">Kinase</keyword>
<dbReference type="AlphaFoldDB" id="A0A3Q3WUS2"/>
<evidence type="ECO:0000256" key="22">
    <source>
        <dbReference type="SAM" id="MobiDB-lite"/>
    </source>
</evidence>
<dbReference type="EC" id="2.7.11.18" evidence="5"/>
<dbReference type="Proteomes" id="UP000261620">
    <property type="component" value="Unplaced"/>
</dbReference>
<evidence type="ECO:0000256" key="13">
    <source>
        <dbReference type="ARBA" id="ARBA00022741"/>
    </source>
</evidence>
<dbReference type="SUPFAM" id="SSF48726">
    <property type="entry name" value="Immunoglobulin"/>
    <property type="match status" value="3"/>
</dbReference>
<dbReference type="Gene3D" id="1.10.510.10">
    <property type="entry name" value="Transferase(Phosphotransferase) domain 1"/>
    <property type="match status" value="1"/>
</dbReference>
<keyword evidence="18" id="KW-0112">Calmodulin-binding</keyword>
<evidence type="ECO:0000256" key="7">
    <source>
        <dbReference type="ARBA" id="ARBA00022490"/>
    </source>
</evidence>
<dbReference type="SMART" id="SM00409">
    <property type="entry name" value="IG"/>
    <property type="match status" value="3"/>
</dbReference>
<evidence type="ECO:0000259" key="24">
    <source>
        <dbReference type="PROSITE" id="PS50835"/>
    </source>
</evidence>
<keyword evidence="10" id="KW-0808">Transferase</keyword>
<dbReference type="SUPFAM" id="SSF56112">
    <property type="entry name" value="Protein kinase-like (PK-like)"/>
    <property type="match status" value="1"/>
</dbReference>
<dbReference type="InterPro" id="IPR003598">
    <property type="entry name" value="Ig_sub2"/>
</dbReference>
<comment type="similarity">
    <text evidence="4">Belongs to the protein kinase superfamily. CAMK Ser/Thr protein kinase family.</text>
</comment>
<feature type="region of interest" description="Disordered" evidence="22">
    <location>
        <begin position="1"/>
        <end position="81"/>
    </location>
</feature>
<evidence type="ECO:0000313" key="26">
    <source>
        <dbReference type="Ensembl" id="ENSMMOP00000022123.1"/>
    </source>
</evidence>
<evidence type="ECO:0000256" key="4">
    <source>
        <dbReference type="ARBA" id="ARBA00006692"/>
    </source>
</evidence>
<keyword evidence="11" id="KW-0479">Metal-binding</keyword>
<evidence type="ECO:0000256" key="12">
    <source>
        <dbReference type="ARBA" id="ARBA00022737"/>
    </source>
</evidence>
<organism evidence="26 27">
    <name type="scientific">Mola mola</name>
    <name type="common">Ocean sunfish</name>
    <name type="synonym">Tetraodon mola</name>
    <dbReference type="NCBI Taxonomy" id="94237"/>
    <lineage>
        <taxon>Eukaryota</taxon>
        <taxon>Metazoa</taxon>
        <taxon>Chordata</taxon>
        <taxon>Craniata</taxon>
        <taxon>Vertebrata</taxon>
        <taxon>Euteleostomi</taxon>
        <taxon>Actinopterygii</taxon>
        <taxon>Neopterygii</taxon>
        <taxon>Teleostei</taxon>
        <taxon>Neoteleostei</taxon>
        <taxon>Acanthomorphata</taxon>
        <taxon>Eupercaria</taxon>
        <taxon>Tetraodontiformes</taxon>
        <taxon>Molidae</taxon>
        <taxon>Mola</taxon>
    </lineage>
</organism>
<feature type="domain" description="Ig-like" evidence="24">
    <location>
        <begin position="787"/>
        <end position="878"/>
    </location>
</feature>
<accession>A0A3Q3WUS2</accession>
<dbReference type="GO" id="GO:0005516">
    <property type="term" value="F:calmodulin binding"/>
    <property type="evidence" value="ECO:0007669"/>
    <property type="project" value="UniProtKB-KW"/>
</dbReference>
<dbReference type="InterPro" id="IPR003961">
    <property type="entry name" value="FN3_dom"/>
</dbReference>
<dbReference type="GO" id="GO:0003007">
    <property type="term" value="P:heart morphogenesis"/>
    <property type="evidence" value="ECO:0007669"/>
    <property type="project" value="UniProtKB-ARBA"/>
</dbReference>
<keyword evidence="7" id="KW-0963">Cytoplasm</keyword>
<evidence type="ECO:0000259" key="25">
    <source>
        <dbReference type="PROSITE" id="PS50853"/>
    </source>
</evidence>
<dbReference type="FunFam" id="2.60.40.10:FF:001127">
    <property type="entry name" value="Myosin, light chain kinase a"/>
    <property type="match status" value="1"/>
</dbReference>
<evidence type="ECO:0000256" key="3">
    <source>
        <dbReference type="ARBA" id="ARBA00004496"/>
    </source>
</evidence>
<dbReference type="InterPro" id="IPR000719">
    <property type="entry name" value="Prot_kinase_dom"/>
</dbReference>
<feature type="domain" description="Fibronectin type-III" evidence="25">
    <location>
        <begin position="324"/>
        <end position="418"/>
    </location>
</feature>
<dbReference type="SMART" id="SM00060">
    <property type="entry name" value="FN3"/>
    <property type="match status" value="1"/>
</dbReference>
<evidence type="ECO:0000313" key="27">
    <source>
        <dbReference type="Proteomes" id="UP000261620"/>
    </source>
</evidence>
<evidence type="ECO:0000256" key="21">
    <source>
        <dbReference type="PROSITE-ProRule" id="PRU10141"/>
    </source>
</evidence>
<evidence type="ECO:0000256" key="8">
    <source>
        <dbReference type="ARBA" id="ARBA00022527"/>
    </source>
</evidence>
<dbReference type="InterPro" id="IPR013783">
    <property type="entry name" value="Ig-like_fold"/>
</dbReference>
<sequence>MDFKANLKGVKAKTEEGRKANSPQQVDFRAVLGKKGTPGNKPAETAGKNDADFRSVLANKKKHANPEKNGENEKTAENNCVDERINEKKNLGGGEGGGGGGKAPEFVEKLSDVTVLDGQRLRLQCRLTATDPADVTVTWTLDGKIIKPSKFIILAKEGGLCSLTIDKALPEDKGQYKCRAENSAGRTECSCGVLVDGKSFRWTSEETNHEKQIKKPTAKTPPKQALPPQILQFPEDMKILAGEKVEILCKFSGAPPINCTWLKFRKPIQEGLADISIESSDSSSKLTISSGQQEHCGCYTIELRNSFGLRQDALNLTIVDKPDPPAKVPAASDIRRSSLTLSWYGPTYDGGSAVRSYHLEIWDSVEQQWKPLVSCNSTSYNVQNLLPERQYKFRVRAENIYGVGEPSAESEPVTVGLVDDGESSCLCVLWLVVNSEKEPDYRDVTIRTEVKVKELYDVEERLGTGKFGQVFKLVEKATKKVWAGKFIKAYSAKEKENVRQEIGIMNSLHHPKLVQCIDAFEGKSDIVMVLEMISGGELFERIIDEDFELTEREVIKYMLQIVDGVSFIHKQGIVHLDLKPENIMCVNKTGSKIKLIDFGLARRLENAGTLKVLFGTPEFVAPEVINYEAISYPTDMWSIGVICYILLSGLSPFMGDNDNETLSNVTLATWDFEDEAFDEISDNAKDFITNLLKKDMKSRLTCAKCFEHTWLKQDTNTMKAKKLSKERMKKYILRRKWQKTGHAVRAIGRLSSMAMMAGVSAKKGSPTEEDNQFLECLEYEQKTECKPTFSRVIKDVEVVEGSAARFDCKIEGYPDPEVVWYKDEQPIKETRHFQIDYDEEGNCSLVISEVSGDDDAKYTVKAVNSLGEATCTAELLVEVMAGEEEEEEEEEEE</sequence>
<evidence type="ECO:0000256" key="6">
    <source>
        <dbReference type="ARBA" id="ARBA00021842"/>
    </source>
</evidence>
<dbReference type="Gene3D" id="2.60.40.10">
    <property type="entry name" value="Immunoglobulins"/>
    <property type="match status" value="4"/>
</dbReference>
<dbReference type="PROSITE" id="PS00107">
    <property type="entry name" value="PROTEIN_KINASE_ATP"/>
    <property type="match status" value="1"/>
</dbReference>
<dbReference type="InterPro" id="IPR013098">
    <property type="entry name" value="Ig_I-set"/>
</dbReference>
<keyword evidence="13 21" id="KW-0547">Nucleotide-binding</keyword>
<dbReference type="InterPro" id="IPR011009">
    <property type="entry name" value="Kinase-like_dom_sf"/>
</dbReference>
<feature type="domain" description="Ig-like" evidence="24">
    <location>
        <begin position="228"/>
        <end position="317"/>
    </location>
</feature>
<dbReference type="PANTHER" id="PTHR47633:SF1">
    <property type="entry name" value="MYOSIN LIGHT CHAIN KINASE, SMOOTH MUSCLE"/>
    <property type="match status" value="1"/>
</dbReference>
<dbReference type="Pfam" id="PF00069">
    <property type="entry name" value="Pkinase"/>
    <property type="match status" value="1"/>
</dbReference>
<evidence type="ECO:0000256" key="11">
    <source>
        <dbReference type="ARBA" id="ARBA00022723"/>
    </source>
</evidence>
<feature type="domain" description="Protein kinase" evidence="23">
    <location>
        <begin position="456"/>
        <end position="711"/>
    </location>
</feature>
<dbReference type="Ensembl" id="ENSMMOT00000022488.1">
    <property type="protein sequence ID" value="ENSMMOP00000022123.1"/>
    <property type="gene ID" value="ENSMMOG00000016785.1"/>
</dbReference>
<comment type="cofactor">
    <cofactor evidence="2">
        <name>Mg(2+)</name>
        <dbReference type="ChEBI" id="CHEBI:18420"/>
    </cofactor>
</comment>
<dbReference type="SUPFAM" id="SSF49265">
    <property type="entry name" value="Fibronectin type III"/>
    <property type="match status" value="1"/>
</dbReference>
<evidence type="ECO:0000256" key="5">
    <source>
        <dbReference type="ARBA" id="ARBA00012430"/>
    </source>
</evidence>
<evidence type="ECO:0000256" key="17">
    <source>
        <dbReference type="ARBA" id="ARBA00022842"/>
    </source>
</evidence>
<keyword evidence="27" id="KW-1185">Reference proteome</keyword>
<feature type="binding site" evidence="21">
    <location>
        <position position="485"/>
    </location>
    <ligand>
        <name>ATP</name>
        <dbReference type="ChEBI" id="CHEBI:30616"/>
    </ligand>
</feature>
<reference evidence="26" key="1">
    <citation type="submission" date="2025-08" db="UniProtKB">
        <authorList>
            <consortium name="Ensembl"/>
        </authorList>
    </citation>
    <scope>IDENTIFICATION</scope>
</reference>
<dbReference type="PROSITE" id="PS50835">
    <property type="entry name" value="IG_LIKE"/>
    <property type="match status" value="3"/>
</dbReference>
<comment type="subcellular location">
    <subcellularLocation>
        <location evidence="3">Cytoplasm</location>
    </subcellularLocation>
</comment>
<evidence type="ECO:0000259" key="23">
    <source>
        <dbReference type="PROSITE" id="PS50011"/>
    </source>
</evidence>
<evidence type="ECO:0000256" key="10">
    <source>
        <dbReference type="ARBA" id="ARBA00022679"/>
    </source>
</evidence>
<keyword evidence="9" id="KW-0597">Phosphoprotein</keyword>
<evidence type="ECO:0000256" key="19">
    <source>
        <dbReference type="ARBA" id="ARBA00023319"/>
    </source>
</evidence>
<dbReference type="InterPro" id="IPR036179">
    <property type="entry name" value="Ig-like_dom_sf"/>
</dbReference>
<dbReference type="FunFam" id="2.60.40.10:FF:000080">
    <property type="entry name" value="Myosin light chain kinase, smooth muscle"/>
    <property type="match status" value="2"/>
</dbReference>
<evidence type="ECO:0000256" key="18">
    <source>
        <dbReference type="ARBA" id="ARBA00022860"/>
    </source>
</evidence>
<dbReference type="SMART" id="SM00408">
    <property type="entry name" value="IGc2"/>
    <property type="match status" value="3"/>
</dbReference>
<proteinExistence type="inferred from homology"/>
<dbReference type="OMA" id="NCQVSLM"/>
<dbReference type="GO" id="GO:0055013">
    <property type="term" value="P:cardiac muscle cell development"/>
    <property type="evidence" value="ECO:0007669"/>
    <property type="project" value="UniProtKB-ARBA"/>
</dbReference>
<protein>
    <recommendedName>
        <fullName evidence="6">Myosin light chain kinase, smooth muscle</fullName>
        <ecNumber evidence="5">2.7.11.18</ecNumber>
    </recommendedName>
    <alternativeName>
        <fullName evidence="20">Telokin</fullName>
    </alternativeName>
</protein>
<dbReference type="Pfam" id="PF00041">
    <property type="entry name" value="fn3"/>
    <property type="match status" value="1"/>
</dbReference>
<evidence type="ECO:0000256" key="14">
    <source>
        <dbReference type="ARBA" id="ARBA00022777"/>
    </source>
</evidence>
<feature type="compositionally biased region" description="Basic and acidic residues" evidence="22">
    <location>
        <begin position="64"/>
        <end position="81"/>
    </location>
</feature>